<accession>A0A0E9VPS3</accession>
<protein>
    <submittedName>
        <fullName evidence="2">Uncharacterized protein</fullName>
    </submittedName>
</protein>
<reference evidence="2" key="1">
    <citation type="submission" date="2014-11" db="EMBL/GenBank/DDBJ databases">
        <authorList>
            <person name="Amaro Gonzalez C."/>
        </authorList>
    </citation>
    <scope>NUCLEOTIDE SEQUENCE</scope>
</reference>
<dbReference type="EMBL" id="GBXM01028433">
    <property type="protein sequence ID" value="JAH80144.1"/>
    <property type="molecule type" value="Transcribed_RNA"/>
</dbReference>
<keyword evidence="1" id="KW-1133">Transmembrane helix</keyword>
<feature type="transmembrane region" description="Helical" evidence="1">
    <location>
        <begin position="12"/>
        <end position="35"/>
    </location>
</feature>
<keyword evidence="1" id="KW-0472">Membrane</keyword>
<sequence length="36" mass="3980">MVRNRSCPAVSQIWSLIVLPSNSIVLILKSTPIVLM</sequence>
<proteinExistence type="predicted"/>
<organism evidence="2">
    <name type="scientific">Anguilla anguilla</name>
    <name type="common">European freshwater eel</name>
    <name type="synonym">Muraena anguilla</name>
    <dbReference type="NCBI Taxonomy" id="7936"/>
    <lineage>
        <taxon>Eukaryota</taxon>
        <taxon>Metazoa</taxon>
        <taxon>Chordata</taxon>
        <taxon>Craniata</taxon>
        <taxon>Vertebrata</taxon>
        <taxon>Euteleostomi</taxon>
        <taxon>Actinopterygii</taxon>
        <taxon>Neopterygii</taxon>
        <taxon>Teleostei</taxon>
        <taxon>Anguilliformes</taxon>
        <taxon>Anguillidae</taxon>
        <taxon>Anguilla</taxon>
    </lineage>
</organism>
<reference evidence="2" key="2">
    <citation type="journal article" date="2015" name="Fish Shellfish Immunol.">
        <title>Early steps in the European eel (Anguilla anguilla)-Vibrio vulnificus interaction in the gills: Role of the RtxA13 toxin.</title>
        <authorList>
            <person name="Callol A."/>
            <person name="Pajuelo D."/>
            <person name="Ebbesson L."/>
            <person name="Teles M."/>
            <person name="MacKenzie S."/>
            <person name="Amaro C."/>
        </authorList>
    </citation>
    <scope>NUCLEOTIDE SEQUENCE</scope>
</reference>
<name>A0A0E9VPS3_ANGAN</name>
<keyword evidence="1" id="KW-0812">Transmembrane</keyword>
<evidence type="ECO:0000313" key="2">
    <source>
        <dbReference type="EMBL" id="JAH80144.1"/>
    </source>
</evidence>
<evidence type="ECO:0000256" key="1">
    <source>
        <dbReference type="SAM" id="Phobius"/>
    </source>
</evidence>
<dbReference type="AlphaFoldDB" id="A0A0E9VPS3"/>